<dbReference type="SUPFAM" id="SSF50978">
    <property type="entry name" value="WD40 repeat-like"/>
    <property type="match status" value="1"/>
</dbReference>
<feature type="repeat" description="WD" evidence="3">
    <location>
        <begin position="271"/>
        <end position="305"/>
    </location>
</feature>
<evidence type="ECO:0000256" key="1">
    <source>
        <dbReference type="ARBA" id="ARBA00022574"/>
    </source>
</evidence>
<comment type="caution">
    <text evidence="5">The sequence shown here is derived from an EMBL/GenBank/DDBJ whole genome shotgun (WGS) entry which is preliminary data.</text>
</comment>
<accession>A0A9P1GU85</accession>
<keyword evidence="6" id="KW-1185">Reference proteome</keyword>
<dbReference type="Gene3D" id="2.130.10.10">
    <property type="entry name" value="YVTN repeat-like/Quinoprotein amine dehydrogenase"/>
    <property type="match status" value="1"/>
</dbReference>
<dbReference type="EMBL" id="CALLCH030000001">
    <property type="protein sequence ID" value="CAI4210678.1"/>
    <property type="molecule type" value="Genomic_DNA"/>
</dbReference>
<organism evidence="5 6">
    <name type="scientific">Parascedosporium putredinis</name>
    <dbReference type="NCBI Taxonomy" id="1442378"/>
    <lineage>
        <taxon>Eukaryota</taxon>
        <taxon>Fungi</taxon>
        <taxon>Dikarya</taxon>
        <taxon>Ascomycota</taxon>
        <taxon>Pezizomycotina</taxon>
        <taxon>Sordariomycetes</taxon>
        <taxon>Hypocreomycetidae</taxon>
        <taxon>Microascales</taxon>
        <taxon>Microascaceae</taxon>
        <taxon>Parascedosporium</taxon>
    </lineage>
</organism>
<dbReference type="PROSITE" id="PS50082">
    <property type="entry name" value="WD_REPEATS_2"/>
    <property type="match status" value="1"/>
</dbReference>
<gene>
    <name evidence="5" type="ORF">PPNO1_LOCUS479</name>
</gene>
<name>A0A9P1GU85_9PEZI</name>
<evidence type="ECO:0000313" key="6">
    <source>
        <dbReference type="Proteomes" id="UP000838763"/>
    </source>
</evidence>
<dbReference type="InterPro" id="IPR001680">
    <property type="entry name" value="WD40_rpt"/>
</dbReference>
<feature type="compositionally biased region" description="Polar residues" evidence="4">
    <location>
        <begin position="129"/>
        <end position="146"/>
    </location>
</feature>
<dbReference type="InterPro" id="IPR015943">
    <property type="entry name" value="WD40/YVTN_repeat-like_dom_sf"/>
</dbReference>
<dbReference type="InterPro" id="IPR036322">
    <property type="entry name" value="WD40_repeat_dom_sf"/>
</dbReference>
<dbReference type="OrthoDB" id="10262475at2759"/>
<dbReference type="Pfam" id="PF00400">
    <property type="entry name" value="WD40"/>
    <property type="match status" value="1"/>
</dbReference>
<evidence type="ECO:0000256" key="4">
    <source>
        <dbReference type="SAM" id="MobiDB-lite"/>
    </source>
</evidence>
<feature type="region of interest" description="Disordered" evidence="4">
    <location>
        <begin position="124"/>
        <end position="146"/>
    </location>
</feature>
<sequence>MAPAIQYELSPPPADAVSALSFAPGAQSSTKLLAASWDRHVHLYDIKGEDGQGELVRSFEHRAPVLDVCFGEDADEAFSAGMDWQVLRLDLTTGEQTVLSKHSAPVRRVVYCRDQARNLTTLRPRDALSQESSSLPRGTPLSTSTASRTLRRALTVTLPGKPHALAASSTKLVVAMTSRLVSIYDLSAASEALSSGASSLDAWQQRESSLKFLTRAVSCMPNDAGYATSSIEGRVAVEWFEDSAESQARKYAFKCHRQAAPEGDGDVVYPVNALVFHPGYGTFATGGGDGHVALWDAEAKRRMKQYQKFPDSVAALAFSSDGRHLAIGICPGFETGQEDYSGEGRTKIFVRELGEAEAKPKGAK</sequence>
<reference evidence="5" key="1">
    <citation type="submission" date="2022-11" db="EMBL/GenBank/DDBJ databases">
        <authorList>
            <person name="Scott C."/>
            <person name="Bruce N."/>
        </authorList>
    </citation>
    <scope>NUCLEOTIDE SEQUENCE</scope>
</reference>
<dbReference type="SMART" id="SM00320">
    <property type="entry name" value="WD40"/>
    <property type="match status" value="4"/>
</dbReference>
<dbReference type="PANTHER" id="PTHR10971">
    <property type="entry name" value="MRNA EXPORT FACTOR AND BUB3"/>
    <property type="match status" value="1"/>
</dbReference>
<proteinExistence type="predicted"/>
<evidence type="ECO:0000313" key="5">
    <source>
        <dbReference type="EMBL" id="CAI4210678.1"/>
    </source>
</evidence>
<protein>
    <recommendedName>
        <fullName evidence="7">Mitotic checkpoint protein BUB3</fullName>
    </recommendedName>
</protein>
<evidence type="ECO:0000256" key="3">
    <source>
        <dbReference type="PROSITE-ProRule" id="PRU00221"/>
    </source>
</evidence>
<dbReference type="AlphaFoldDB" id="A0A9P1GU85"/>
<evidence type="ECO:0000256" key="2">
    <source>
        <dbReference type="ARBA" id="ARBA00022737"/>
    </source>
</evidence>
<keyword evidence="2" id="KW-0677">Repeat</keyword>
<dbReference type="Proteomes" id="UP000838763">
    <property type="component" value="Unassembled WGS sequence"/>
</dbReference>
<evidence type="ECO:0008006" key="7">
    <source>
        <dbReference type="Google" id="ProtNLM"/>
    </source>
</evidence>
<keyword evidence="1 3" id="KW-0853">WD repeat</keyword>